<proteinExistence type="predicted"/>
<dbReference type="EMBL" id="UINC01147354">
    <property type="protein sequence ID" value="SVD38627.1"/>
    <property type="molecule type" value="Genomic_DNA"/>
</dbReference>
<gene>
    <name evidence="1" type="ORF">METZ01_LOCUS391481</name>
</gene>
<evidence type="ECO:0000313" key="1">
    <source>
        <dbReference type="EMBL" id="SVD38627.1"/>
    </source>
</evidence>
<protein>
    <submittedName>
        <fullName evidence="1">Uncharacterized protein</fullName>
    </submittedName>
</protein>
<organism evidence="1">
    <name type="scientific">marine metagenome</name>
    <dbReference type="NCBI Taxonomy" id="408172"/>
    <lineage>
        <taxon>unclassified sequences</taxon>
        <taxon>metagenomes</taxon>
        <taxon>ecological metagenomes</taxon>
    </lineage>
</organism>
<accession>A0A382UWT9</accession>
<name>A0A382UWT9_9ZZZZ</name>
<dbReference type="AlphaFoldDB" id="A0A382UWT9"/>
<reference evidence="1" key="1">
    <citation type="submission" date="2018-05" db="EMBL/GenBank/DDBJ databases">
        <authorList>
            <person name="Lanie J.A."/>
            <person name="Ng W.-L."/>
            <person name="Kazmierczak K.M."/>
            <person name="Andrzejewski T.M."/>
            <person name="Davidsen T.M."/>
            <person name="Wayne K.J."/>
            <person name="Tettelin H."/>
            <person name="Glass J.I."/>
            <person name="Rusch D."/>
            <person name="Podicherti R."/>
            <person name="Tsui H.-C.T."/>
            <person name="Winkler M.E."/>
        </authorList>
    </citation>
    <scope>NUCLEOTIDE SEQUENCE</scope>
</reference>
<feature type="non-terminal residue" evidence="1">
    <location>
        <position position="42"/>
    </location>
</feature>
<sequence length="42" mass="4622">MKQKRNLTLFAFTFAAASVTFAQDKVANPTPTVAPQQKLELV</sequence>